<dbReference type="RefSeq" id="WP_046762589.1">
    <property type="nucleotide sequence ID" value="NZ_LBIC01000001.1"/>
</dbReference>
<keyword evidence="1 2" id="KW-0663">Pyridoxal phosphate</keyword>
<reference evidence="6 7" key="1">
    <citation type="submission" date="2015-04" db="EMBL/GenBank/DDBJ databases">
        <title>Genome sequence of aromatic hydrocarbons-degrading Sphingobium chungbukense DJ77.</title>
        <authorList>
            <person name="Kim Y.-C."/>
            <person name="Chae J.-C."/>
        </authorList>
    </citation>
    <scope>NUCLEOTIDE SEQUENCE [LARGE SCALE GENOMIC DNA]</scope>
    <source>
        <strain evidence="6 7">DJ77</strain>
    </source>
</reference>
<evidence type="ECO:0000256" key="4">
    <source>
        <dbReference type="RuleBase" id="RU004514"/>
    </source>
</evidence>
<feature type="modified residue" description="N6-(pyridoxal phosphate)lysine" evidence="2 3">
    <location>
        <position position="40"/>
    </location>
</feature>
<feature type="domain" description="Alanine racemase N-terminal" evidence="5">
    <location>
        <begin position="34"/>
        <end position="224"/>
    </location>
</feature>
<dbReference type="HAMAP" id="MF_02087">
    <property type="entry name" value="PLP_homeostasis"/>
    <property type="match status" value="1"/>
</dbReference>
<dbReference type="PANTHER" id="PTHR10146:SF14">
    <property type="entry name" value="PYRIDOXAL PHOSPHATE HOMEOSTASIS PROTEIN"/>
    <property type="match status" value="1"/>
</dbReference>
<dbReference type="EMBL" id="LBIC01000001">
    <property type="protein sequence ID" value="KKW94154.1"/>
    <property type="molecule type" value="Genomic_DNA"/>
</dbReference>
<dbReference type="CDD" id="cd00635">
    <property type="entry name" value="PLPDE_III_YBL036c_like"/>
    <property type="match status" value="1"/>
</dbReference>
<dbReference type="PANTHER" id="PTHR10146">
    <property type="entry name" value="PROLINE SYNTHETASE CO-TRANSCRIBED BACTERIAL HOMOLOG PROTEIN"/>
    <property type="match status" value="1"/>
</dbReference>
<comment type="caution">
    <text evidence="6">The sequence shown here is derived from an EMBL/GenBank/DDBJ whole genome shotgun (WGS) entry which is preliminary data.</text>
</comment>
<evidence type="ECO:0000256" key="1">
    <source>
        <dbReference type="ARBA" id="ARBA00022898"/>
    </source>
</evidence>
<dbReference type="Gene3D" id="3.20.20.10">
    <property type="entry name" value="Alanine racemase"/>
    <property type="match status" value="1"/>
</dbReference>
<dbReference type="PIRSF" id="PIRSF004848">
    <property type="entry name" value="YBL036c_PLPDEIII"/>
    <property type="match status" value="1"/>
</dbReference>
<dbReference type="FunFam" id="3.20.20.10:FF:000018">
    <property type="entry name" value="Pyridoxal phosphate homeostasis protein"/>
    <property type="match status" value="1"/>
</dbReference>
<dbReference type="InterPro" id="IPR011078">
    <property type="entry name" value="PyrdxlP_homeostasis"/>
</dbReference>
<evidence type="ECO:0000256" key="2">
    <source>
        <dbReference type="HAMAP-Rule" id="MF_02087"/>
    </source>
</evidence>
<dbReference type="Proteomes" id="UP000033874">
    <property type="component" value="Unassembled WGS sequence"/>
</dbReference>
<evidence type="ECO:0000313" key="7">
    <source>
        <dbReference type="Proteomes" id="UP000033874"/>
    </source>
</evidence>
<dbReference type="STRING" id="56193.YP76_02805"/>
<dbReference type="GO" id="GO:0030170">
    <property type="term" value="F:pyridoxal phosphate binding"/>
    <property type="evidence" value="ECO:0007669"/>
    <property type="project" value="UniProtKB-UniRule"/>
</dbReference>
<dbReference type="PATRIC" id="fig|56193.3.peg.574"/>
<name>A0A0M3B015_9SPHN</name>
<comment type="function">
    <text evidence="2">Pyridoxal 5'-phosphate (PLP)-binding protein, which is involved in PLP homeostasis.</text>
</comment>
<keyword evidence="7" id="KW-1185">Reference proteome</keyword>
<comment type="similarity">
    <text evidence="2 4">Belongs to the pyridoxal phosphate-binding protein YggS/PROSC family.</text>
</comment>
<dbReference type="InterPro" id="IPR029066">
    <property type="entry name" value="PLP-binding_barrel"/>
</dbReference>
<dbReference type="NCBIfam" id="TIGR00044">
    <property type="entry name" value="YggS family pyridoxal phosphate-dependent enzyme"/>
    <property type="match status" value="1"/>
</dbReference>
<dbReference type="AlphaFoldDB" id="A0A0M3B015"/>
<evidence type="ECO:0000259" key="5">
    <source>
        <dbReference type="Pfam" id="PF01168"/>
    </source>
</evidence>
<dbReference type="InterPro" id="IPR001608">
    <property type="entry name" value="Ala_racemase_N"/>
</dbReference>
<accession>A0A0M3B015</accession>
<proteinExistence type="inferred from homology"/>
<organism evidence="6 7">
    <name type="scientific">Sphingobium chungbukense</name>
    <dbReference type="NCBI Taxonomy" id="56193"/>
    <lineage>
        <taxon>Bacteria</taxon>
        <taxon>Pseudomonadati</taxon>
        <taxon>Pseudomonadota</taxon>
        <taxon>Alphaproteobacteria</taxon>
        <taxon>Sphingomonadales</taxon>
        <taxon>Sphingomonadaceae</taxon>
        <taxon>Sphingobium</taxon>
    </lineage>
</organism>
<gene>
    <name evidence="6" type="ORF">YP76_02805</name>
</gene>
<dbReference type="SUPFAM" id="SSF51419">
    <property type="entry name" value="PLP-binding barrel"/>
    <property type="match status" value="1"/>
</dbReference>
<comment type="cofactor">
    <cofactor evidence="3">
        <name>pyridoxal 5'-phosphate</name>
        <dbReference type="ChEBI" id="CHEBI:597326"/>
    </cofactor>
</comment>
<sequence>MTTDTIEAAERLAVVRETMNRAARLTGRTADDIILIAVSKTQDVDAIRPLIAAGQRVFGENRVQEAQGKWPAMREESADLSLHLVGQLQSNKAADAVALFDVIHSLDRPSLLTALARAMDAAGRRIPCYIQVNIGAEEQKGGCAIADTPALIQAARDADIPLLGLMCVPPAGIEPAPFFALLAKMAREEGLARLSMGMSGDYETAIMLGATDIRVGTALFGERPAAARPVPASGRGMIRNSRAT</sequence>
<protein>
    <recommendedName>
        <fullName evidence="2">Pyridoxal phosphate homeostasis protein</fullName>
        <shortName evidence="2">PLP homeostasis protein</shortName>
    </recommendedName>
</protein>
<dbReference type="Pfam" id="PF01168">
    <property type="entry name" value="Ala_racemase_N"/>
    <property type="match status" value="1"/>
</dbReference>
<evidence type="ECO:0000313" key="6">
    <source>
        <dbReference type="EMBL" id="KKW94154.1"/>
    </source>
</evidence>
<evidence type="ECO:0000256" key="3">
    <source>
        <dbReference type="PIRSR" id="PIRSR004848-1"/>
    </source>
</evidence>